<comment type="function">
    <text evidence="1">Central component in molecular interactions underlying sperm crawling. Forms an extensive filament system that extends from sperm villipoda, along the leading edge of the pseudopod.</text>
</comment>
<keyword evidence="1" id="KW-0963">Cytoplasm</keyword>
<feature type="region of interest" description="Disordered" evidence="2">
    <location>
        <begin position="1"/>
        <end position="20"/>
    </location>
</feature>
<dbReference type="InterPro" id="IPR008962">
    <property type="entry name" value="PapD-like_sf"/>
</dbReference>
<evidence type="ECO:0000313" key="4">
    <source>
        <dbReference type="Proteomes" id="UP000035681"/>
    </source>
</evidence>
<dbReference type="Proteomes" id="UP000035681">
    <property type="component" value="Unplaced"/>
</dbReference>
<evidence type="ECO:0000256" key="2">
    <source>
        <dbReference type="SAM" id="MobiDB-lite"/>
    </source>
</evidence>
<name>A0AAF5DFC8_STRER</name>
<sequence length="168" mass="19322">MSAKPHKSLANKSGEPEFQLKTDPESELIFKNDDLDKKVCLIKLRIDNTTNERQIYKIKCTSNEIFRVRPPLGYIPPNSSQVVQIAFVCKTVPESYKHFFAFYHAKCSDTRPPKKVWKEDGSDFVLAPTNTTQDKKIINNSKDENNKVQGNESAENKKEEKKDEKSKK</sequence>
<feature type="region of interest" description="Disordered" evidence="2">
    <location>
        <begin position="125"/>
        <end position="168"/>
    </location>
</feature>
<feature type="compositionally biased region" description="Basic and acidic residues" evidence="2">
    <location>
        <begin position="154"/>
        <end position="168"/>
    </location>
</feature>
<organism evidence="4 5">
    <name type="scientific">Strongyloides stercoralis</name>
    <name type="common">Threadworm</name>
    <dbReference type="NCBI Taxonomy" id="6248"/>
    <lineage>
        <taxon>Eukaryota</taxon>
        <taxon>Metazoa</taxon>
        <taxon>Ecdysozoa</taxon>
        <taxon>Nematoda</taxon>
        <taxon>Chromadorea</taxon>
        <taxon>Rhabditida</taxon>
        <taxon>Tylenchina</taxon>
        <taxon>Panagrolaimomorpha</taxon>
        <taxon>Strongyloidoidea</taxon>
        <taxon>Strongyloididae</taxon>
        <taxon>Strongyloides</taxon>
    </lineage>
</organism>
<evidence type="ECO:0000256" key="1">
    <source>
        <dbReference type="RuleBase" id="RU003425"/>
    </source>
</evidence>
<dbReference type="Pfam" id="PF00635">
    <property type="entry name" value="Motile_Sperm"/>
    <property type="match status" value="1"/>
</dbReference>
<dbReference type="InterPro" id="IPR013783">
    <property type="entry name" value="Ig-like_fold"/>
</dbReference>
<dbReference type="PROSITE" id="PS50202">
    <property type="entry name" value="MSP"/>
    <property type="match status" value="1"/>
</dbReference>
<evidence type="ECO:0000313" key="5">
    <source>
        <dbReference type="WBParaSite" id="TCONS_00010714.p1"/>
    </source>
</evidence>
<dbReference type="WBParaSite" id="TCONS_00010714.p1">
    <property type="protein sequence ID" value="TCONS_00010714.p1"/>
    <property type="gene ID" value="XLOC_004225"/>
</dbReference>
<feature type="compositionally biased region" description="Basic and acidic residues" evidence="2">
    <location>
        <begin position="133"/>
        <end position="146"/>
    </location>
</feature>
<proteinExistence type="predicted"/>
<keyword evidence="4" id="KW-1185">Reference proteome</keyword>
<dbReference type="PANTHER" id="PTHR21513:SF19">
    <property type="entry name" value="MAJOR SPERM PROTEIN"/>
    <property type="match status" value="1"/>
</dbReference>
<keyword evidence="1" id="KW-0206">Cytoskeleton</keyword>
<dbReference type="InterPro" id="IPR000535">
    <property type="entry name" value="MSP_dom"/>
</dbReference>
<protein>
    <recommendedName>
        <fullName evidence="1">Major sperm protein</fullName>
    </recommendedName>
</protein>
<feature type="domain" description="MSP" evidence="3">
    <location>
        <begin position="19"/>
        <end position="135"/>
    </location>
</feature>
<dbReference type="SUPFAM" id="SSF49354">
    <property type="entry name" value="PapD-like"/>
    <property type="match status" value="1"/>
</dbReference>
<dbReference type="AlphaFoldDB" id="A0AAF5DFC8"/>
<evidence type="ECO:0000259" key="3">
    <source>
        <dbReference type="PROSITE" id="PS50202"/>
    </source>
</evidence>
<accession>A0AAF5DFC8</accession>
<dbReference type="Gene3D" id="2.60.40.10">
    <property type="entry name" value="Immunoglobulins"/>
    <property type="match status" value="1"/>
</dbReference>
<reference evidence="5" key="1">
    <citation type="submission" date="2024-02" db="UniProtKB">
        <authorList>
            <consortium name="WormBaseParasite"/>
        </authorList>
    </citation>
    <scope>IDENTIFICATION</scope>
</reference>
<dbReference type="PANTHER" id="PTHR21513">
    <property type="entry name" value="MAJOR SPERM PROTEIN"/>
    <property type="match status" value="1"/>
</dbReference>